<name>T1GR93_MEGSC</name>
<dbReference type="EMBL" id="CAQQ02393345">
    <property type="status" value="NOT_ANNOTATED_CDS"/>
    <property type="molecule type" value="Genomic_DNA"/>
</dbReference>
<evidence type="ECO:0000313" key="3">
    <source>
        <dbReference type="Proteomes" id="UP000015102"/>
    </source>
</evidence>
<keyword evidence="3" id="KW-1185">Reference proteome</keyword>
<feature type="compositionally biased region" description="Polar residues" evidence="1">
    <location>
        <begin position="1"/>
        <end position="19"/>
    </location>
</feature>
<reference evidence="3" key="1">
    <citation type="submission" date="2013-02" db="EMBL/GenBank/DDBJ databases">
        <authorList>
            <person name="Hughes D."/>
        </authorList>
    </citation>
    <scope>NUCLEOTIDE SEQUENCE</scope>
    <source>
        <strain>Durham</strain>
        <strain evidence="3">NC isolate 2 -- Noor lab</strain>
    </source>
</reference>
<dbReference type="EnsemblMetazoa" id="MESCA006171-RA">
    <property type="protein sequence ID" value="MESCA006171-PA"/>
    <property type="gene ID" value="MESCA006171"/>
</dbReference>
<proteinExistence type="predicted"/>
<feature type="region of interest" description="Disordered" evidence="1">
    <location>
        <begin position="1"/>
        <end position="24"/>
    </location>
</feature>
<dbReference type="Proteomes" id="UP000015102">
    <property type="component" value="Unassembled WGS sequence"/>
</dbReference>
<organism evidence="2 3">
    <name type="scientific">Megaselia scalaris</name>
    <name type="common">Humpbacked fly</name>
    <name type="synonym">Phora scalaris</name>
    <dbReference type="NCBI Taxonomy" id="36166"/>
    <lineage>
        <taxon>Eukaryota</taxon>
        <taxon>Metazoa</taxon>
        <taxon>Ecdysozoa</taxon>
        <taxon>Arthropoda</taxon>
        <taxon>Hexapoda</taxon>
        <taxon>Insecta</taxon>
        <taxon>Pterygota</taxon>
        <taxon>Neoptera</taxon>
        <taxon>Endopterygota</taxon>
        <taxon>Diptera</taxon>
        <taxon>Brachycera</taxon>
        <taxon>Muscomorpha</taxon>
        <taxon>Platypezoidea</taxon>
        <taxon>Phoridae</taxon>
        <taxon>Megaseliini</taxon>
        <taxon>Megaselia</taxon>
    </lineage>
</organism>
<reference evidence="2" key="2">
    <citation type="submission" date="2015-06" db="UniProtKB">
        <authorList>
            <consortium name="EnsemblMetazoa"/>
        </authorList>
    </citation>
    <scope>IDENTIFICATION</scope>
</reference>
<protein>
    <submittedName>
        <fullName evidence="2">Uncharacterized protein</fullName>
    </submittedName>
</protein>
<sequence length="62" mass="6914">MEVRSSTLEGMKTPETSPVTKGRSKKELYRIVSCERSVFCPFGVRETAGNLLLNDMGFEDQG</sequence>
<accession>T1GR93</accession>
<evidence type="ECO:0000313" key="2">
    <source>
        <dbReference type="EnsemblMetazoa" id="MESCA006171-PA"/>
    </source>
</evidence>
<dbReference type="EMBL" id="CAQQ02393346">
    <property type="status" value="NOT_ANNOTATED_CDS"/>
    <property type="molecule type" value="Genomic_DNA"/>
</dbReference>
<dbReference type="AlphaFoldDB" id="T1GR93"/>
<dbReference type="HOGENOM" id="CLU_2906647_0_0_1"/>
<evidence type="ECO:0000256" key="1">
    <source>
        <dbReference type="SAM" id="MobiDB-lite"/>
    </source>
</evidence>